<reference evidence="5 6" key="1">
    <citation type="journal article" date="2009" name="Stand. Genomic Sci.">
        <title>Complete genome sequence of Pedobacter heparinus type strain (HIM 762-3).</title>
        <authorList>
            <person name="Han C."/>
            <person name="Spring S."/>
            <person name="Lapidus A."/>
            <person name="Del Rio T.G."/>
            <person name="Tice H."/>
            <person name="Copeland A."/>
            <person name="Cheng J.F."/>
            <person name="Lucas S."/>
            <person name="Chen F."/>
            <person name="Nolan M."/>
            <person name="Bruce D."/>
            <person name="Goodwin L."/>
            <person name="Pitluck S."/>
            <person name="Ivanova N."/>
            <person name="Mavromatis K."/>
            <person name="Mikhailova N."/>
            <person name="Pati A."/>
            <person name="Chen A."/>
            <person name="Palaniappan K."/>
            <person name="Land M."/>
            <person name="Hauser L."/>
            <person name="Chang Y.J."/>
            <person name="Jeffries C.C."/>
            <person name="Saunders E."/>
            <person name="Chertkov O."/>
            <person name="Brettin T."/>
            <person name="Goker M."/>
            <person name="Rohde M."/>
            <person name="Bristow J."/>
            <person name="Eisen J.A."/>
            <person name="Markowitz V."/>
            <person name="Hugenholtz P."/>
            <person name="Kyrpides N.C."/>
            <person name="Klenk H.P."/>
            <person name="Detter J.C."/>
        </authorList>
    </citation>
    <scope>NUCLEOTIDE SEQUENCE [LARGE SCALE GENOMIC DNA]</scope>
    <source>
        <strain evidence="6">ATCC 13125 / DSM 2366 / CIP 104194 / JCM 7457 / NBRC 12017 / NCIMB 9290 / NRRL B-14731 / HIM 762-3</strain>
    </source>
</reference>
<evidence type="ECO:0000259" key="4">
    <source>
        <dbReference type="PROSITE" id="PS50949"/>
    </source>
</evidence>
<dbReference type="GO" id="GO:0003677">
    <property type="term" value="F:DNA binding"/>
    <property type="evidence" value="ECO:0007669"/>
    <property type="project" value="UniProtKB-KW"/>
</dbReference>
<sequence length="222" mass="24933">MGIEYIKKKSLADEVAARLQEQITLGRYKVDEKLPIEPALMKHFGVGRSTIREAIKILANSGLLRVQQGIGTFVEQVTCSKEPMEQRLKRANVQDLDEVRQLLEMKIAEKAALNRTDADIIAIRGHLENRRKAAAEGLKEACIDADVAFHMAIAEASKNEILADLYKSTSVHLKKWFLQIYPDTRAFEETYVIHEQLLKSIIAGDAKKAWTIAAKIIGHVSQ</sequence>
<dbReference type="AlphaFoldDB" id="C6XUG5"/>
<evidence type="ECO:0000256" key="2">
    <source>
        <dbReference type="ARBA" id="ARBA00023125"/>
    </source>
</evidence>
<name>C6XUG5_PEDHD</name>
<dbReference type="PROSITE" id="PS50949">
    <property type="entry name" value="HTH_GNTR"/>
    <property type="match status" value="1"/>
</dbReference>
<dbReference type="SMART" id="SM00895">
    <property type="entry name" value="FCD"/>
    <property type="match status" value="1"/>
</dbReference>
<organism evidence="5 6">
    <name type="scientific">Pedobacter heparinus (strain ATCC 13125 / DSM 2366 / CIP 104194 / JCM 7457 / NBRC 12017 / NCIMB 9290 / NRRL B-14731 / HIM 762-3)</name>
    <dbReference type="NCBI Taxonomy" id="485917"/>
    <lineage>
        <taxon>Bacteria</taxon>
        <taxon>Pseudomonadati</taxon>
        <taxon>Bacteroidota</taxon>
        <taxon>Sphingobacteriia</taxon>
        <taxon>Sphingobacteriales</taxon>
        <taxon>Sphingobacteriaceae</taxon>
        <taxon>Pedobacter</taxon>
    </lineage>
</organism>
<dbReference type="Pfam" id="PF07729">
    <property type="entry name" value="FCD"/>
    <property type="match status" value="1"/>
</dbReference>
<dbReference type="STRING" id="485917.Phep_1602"/>
<feature type="domain" description="HTH gntR-type" evidence="4">
    <location>
        <begin position="9"/>
        <end position="77"/>
    </location>
</feature>
<evidence type="ECO:0000256" key="3">
    <source>
        <dbReference type="ARBA" id="ARBA00023163"/>
    </source>
</evidence>
<dbReference type="KEGG" id="phe:Phep_1602"/>
<evidence type="ECO:0000313" key="6">
    <source>
        <dbReference type="Proteomes" id="UP000000852"/>
    </source>
</evidence>
<dbReference type="SUPFAM" id="SSF48008">
    <property type="entry name" value="GntR ligand-binding domain-like"/>
    <property type="match status" value="1"/>
</dbReference>
<keyword evidence="1" id="KW-0805">Transcription regulation</keyword>
<dbReference type="PRINTS" id="PR00035">
    <property type="entry name" value="HTHGNTR"/>
</dbReference>
<dbReference type="InterPro" id="IPR036388">
    <property type="entry name" value="WH-like_DNA-bd_sf"/>
</dbReference>
<keyword evidence="3" id="KW-0804">Transcription</keyword>
<dbReference type="PANTHER" id="PTHR43537">
    <property type="entry name" value="TRANSCRIPTIONAL REGULATOR, GNTR FAMILY"/>
    <property type="match status" value="1"/>
</dbReference>
<evidence type="ECO:0000256" key="1">
    <source>
        <dbReference type="ARBA" id="ARBA00023015"/>
    </source>
</evidence>
<keyword evidence="6" id="KW-1185">Reference proteome</keyword>
<dbReference type="Gene3D" id="1.10.10.10">
    <property type="entry name" value="Winged helix-like DNA-binding domain superfamily/Winged helix DNA-binding domain"/>
    <property type="match status" value="1"/>
</dbReference>
<dbReference type="GO" id="GO:0003700">
    <property type="term" value="F:DNA-binding transcription factor activity"/>
    <property type="evidence" value="ECO:0007669"/>
    <property type="project" value="InterPro"/>
</dbReference>
<dbReference type="InterPro" id="IPR011711">
    <property type="entry name" value="GntR_C"/>
</dbReference>
<dbReference type="Gene3D" id="1.20.120.530">
    <property type="entry name" value="GntR ligand-binding domain-like"/>
    <property type="match status" value="1"/>
</dbReference>
<accession>C6XUG5</accession>
<proteinExistence type="predicted"/>
<dbReference type="InterPro" id="IPR000524">
    <property type="entry name" value="Tscrpt_reg_HTH_GntR"/>
</dbReference>
<dbReference type="eggNOG" id="COG2186">
    <property type="taxonomic scope" value="Bacteria"/>
</dbReference>
<dbReference type="HOGENOM" id="CLU_017584_9_2_10"/>
<dbReference type="SUPFAM" id="SSF46785">
    <property type="entry name" value="Winged helix' DNA-binding domain"/>
    <property type="match status" value="1"/>
</dbReference>
<dbReference type="Proteomes" id="UP000000852">
    <property type="component" value="Chromosome"/>
</dbReference>
<dbReference type="EMBL" id="CP001681">
    <property type="protein sequence ID" value="ACU03815.1"/>
    <property type="molecule type" value="Genomic_DNA"/>
</dbReference>
<dbReference type="InterPro" id="IPR008920">
    <property type="entry name" value="TF_FadR/GntR_C"/>
</dbReference>
<dbReference type="RefSeq" id="WP_015807430.1">
    <property type="nucleotide sequence ID" value="NC_013061.1"/>
</dbReference>
<dbReference type="CDD" id="cd07377">
    <property type="entry name" value="WHTH_GntR"/>
    <property type="match status" value="1"/>
</dbReference>
<keyword evidence="2" id="KW-0238">DNA-binding</keyword>
<dbReference type="InterPro" id="IPR036390">
    <property type="entry name" value="WH_DNA-bd_sf"/>
</dbReference>
<protein>
    <submittedName>
        <fullName evidence="5">GntR domain protein</fullName>
    </submittedName>
</protein>
<evidence type="ECO:0000313" key="5">
    <source>
        <dbReference type="EMBL" id="ACU03815.1"/>
    </source>
</evidence>
<gene>
    <name evidence="5" type="ordered locus">Phep_1602</name>
</gene>
<dbReference type="PANTHER" id="PTHR43537:SF47">
    <property type="entry name" value="REGULATORY PROTEIN GNTR HTH"/>
    <property type="match status" value="1"/>
</dbReference>
<dbReference type="OrthoDB" id="9799482at2"/>
<dbReference type="Pfam" id="PF00392">
    <property type="entry name" value="GntR"/>
    <property type="match status" value="1"/>
</dbReference>
<dbReference type="SMART" id="SM00345">
    <property type="entry name" value="HTH_GNTR"/>
    <property type="match status" value="1"/>
</dbReference>